<proteinExistence type="predicted"/>
<gene>
    <name evidence="1" type="ordered locus">MXAN_1063</name>
</gene>
<dbReference type="EnsemblBacteria" id="ABF88129">
    <property type="protein sequence ID" value="ABF88129"/>
    <property type="gene ID" value="MXAN_1063"/>
</dbReference>
<keyword evidence="1" id="KW-0449">Lipoprotein</keyword>
<dbReference type="KEGG" id="mxa:MXAN_1063"/>
<evidence type="ECO:0000313" key="1">
    <source>
        <dbReference type="EMBL" id="ABF88129.1"/>
    </source>
</evidence>
<name>Q1DDE9_MYXXD</name>
<dbReference type="EMBL" id="CP000113">
    <property type="protein sequence ID" value="ABF88129.1"/>
    <property type="molecule type" value="Genomic_DNA"/>
</dbReference>
<dbReference type="Proteomes" id="UP000002402">
    <property type="component" value="Chromosome"/>
</dbReference>
<keyword evidence="2" id="KW-1185">Reference proteome</keyword>
<reference evidence="1 2" key="1">
    <citation type="journal article" date="2006" name="Proc. Natl. Acad. Sci. U.S.A.">
        <title>Evolution of sensory complexity recorded in a myxobacterial genome.</title>
        <authorList>
            <person name="Goldman B.S."/>
            <person name="Nierman W.C."/>
            <person name="Kaiser D."/>
            <person name="Slater S.C."/>
            <person name="Durkin A.S."/>
            <person name="Eisen J.A."/>
            <person name="Ronning C.M."/>
            <person name="Barbazuk W.B."/>
            <person name="Blanchard M."/>
            <person name="Field C."/>
            <person name="Halling C."/>
            <person name="Hinkle G."/>
            <person name="Iartchuk O."/>
            <person name="Kim H.S."/>
            <person name="Mackenzie C."/>
            <person name="Madupu R."/>
            <person name="Miller N."/>
            <person name="Shvartsbeyn A."/>
            <person name="Sullivan S.A."/>
            <person name="Vaudin M."/>
            <person name="Wiegand R."/>
            <person name="Kaplan H.B."/>
        </authorList>
    </citation>
    <scope>NUCLEOTIDE SEQUENCE [LARGE SCALE GENOMIC DNA]</scope>
    <source>
        <strain evidence="2">DK1622</strain>
    </source>
</reference>
<dbReference type="HOGENOM" id="CLU_1064406_0_0_7"/>
<dbReference type="PROSITE" id="PS51257">
    <property type="entry name" value="PROKAR_LIPOPROTEIN"/>
    <property type="match status" value="1"/>
</dbReference>
<accession>Q1DDE9</accession>
<evidence type="ECO:0000313" key="2">
    <source>
        <dbReference type="Proteomes" id="UP000002402"/>
    </source>
</evidence>
<organism evidence="1 2">
    <name type="scientific">Myxococcus xanthus (strain DK1622)</name>
    <dbReference type="NCBI Taxonomy" id="246197"/>
    <lineage>
        <taxon>Bacteria</taxon>
        <taxon>Pseudomonadati</taxon>
        <taxon>Myxococcota</taxon>
        <taxon>Myxococcia</taxon>
        <taxon>Myxococcales</taxon>
        <taxon>Cystobacterineae</taxon>
        <taxon>Myxococcaceae</taxon>
        <taxon>Myxococcus</taxon>
    </lineage>
</organism>
<sequence length="270" mass="29174">MRGYRVRRRMNPILRRNLLHIPAGAFVAVGLLSGCGSSLTSEAVDLAGLSGRTLMLSQSDVDIFEGVDEPGAHRVTVTFSPAAESDRCTELREGVTATFNGQPMALERGGVDGTAGRDVCVPTRAYYDFDPNVWVRQPMEDARIVLQDGTHTITLVMKNGKAKRLFSFQGPGAEDRLTRGQEYSFRWLPEGEVPSRAAATLLREGGSATATIPTEQEEAVLRFTLLPTTPVAAHLLTLSATAPGEVLECTGVATCEATVFHSEERVVNVQ</sequence>
<dbReference type="OrthoDB" id="5381655at2"/>
<dbReference type="STRING" id="246197.MXAN_1063"/>
<dbReference type="AlphaFoldDB" id="Q1DDE9"/>
<protein>
    <submittedName>
        <fullName evidence="1">Lipoprotein</fullName>
    </submittedName>
</protein>